<dbReference type="Pfam" id="PF00443">
    <property type="entry name" value="UCH"/>
    <property type="match status" value="1"/>
</dbReference>
<dbReference type="PROSITE" id="PS50235">
    <property type="entry name" value="USP_3"/>
    <property type="match status" value="1"/>
</dbReference>
<dbReference type="MEROPS" id="C19.081"/>
<dbReference type="FunCoup" id="G1KNQ7">
    <property type="interactions" value="79"/>
</dbReference>
<dbReference type="InterPro" id="IPR052398">
    <property type="entry name" value="Ubiquitin_hydrolase_53/54"/>
</dbReference>
<dbReference type="GO" id="GO:0016579">
    <property type="term" value="P:protein deubiquitination"/>
    <property type="evidence" value="ECO:0007669"/>
    <property type="project" value="InterPro"/>
</dbReference>
<dbReference type="Proteomes" id="UP000001646">
    <property type="component" value="Chromosome 5"/>
</dbReference>
<name>G1KNQ7_ANOCA</name>
<dbReference type="GO" id="GO:0005923">
    <property type="term" value="C:bicellular tight junction"/>
    <property type="evidence" value="ECO:0007669"/>
    <property type="project" value="Ensembl"/>
</dbReference>
<dbReference type="Gene3D" id="3.90.70.10">
    <property type="entry name" value="Cysteine proteinases"/>
    <property type="match status" value="1"/>
</dbReference>
<evidence type="ECO:0000313" key="7">
    <source>
        <dbReference type="Proteomes" id="UP000001646"/>
    </source>
</evidence>
<gene>
    <name evidence="6" type="primary">USP53</name>
</gene>
<feature type="compositionally biased region" description="Basic and acidic residues" evidence="4">
    <location>
        <begin position="435"/>
        <end position="451"/>
    </location>
</feature>
<sequence length="1175" mass="132174">MAWVKFLRKPGGNLGKVYQPGSVMSLAPTKGLLNEPGQNSCFLNSAVQVLWQLDIFRRSLRGLTGHVCQGDACIFCALKTIFTQFQHSREKALPSNNMRHALAESFKDEQRFQLGFMDDAAECFENILERIHYHIVPSSETDMCTSKSCITHQKFAMTLYEQCVCRSCGASSDPLPFTEFVRYISTTALCNEVDRMFERHERLKPEMFAELLQAANTTDDFRNCPSNCGQKIKIRRVLMNCPEIVTIGLVWDSEHSDLTEDVIRNLATQLYLPGLFYRVTDERAKNSELFLVGMICYASKHYCAFAFHTKSCKWVLFDDANVKEVGTKWKDVVSKCIRCHFQPLLLFYANPDGTPVSTEDAPRQIIHWSHYKASAGNGEESGFEKTTFPKSDHTKENGFEESVIQKNTKKIQPEHSSLNRNHVQYGGVRGSGKLGHSEHREKAKDISRECAQKVAEMKNISSSFRKDVDRGSKRESGKQKDVQTHFKPGSPPSGNGFRPHSNERLYNSQGRGPYKHEKVHNQIRPTAQVLGSSKTDGFTDGEKMSRMKSDSVTGYETDSSQDSKDKGSVSSSKSRSRGWKPMRETLNVDSIFSESEKKEHSSKTKLNANSRPKHEKEISSNNWPKENVSQKALMTIYEDETKQTGNRNSFDSEGKENAEKSKGFTDRKVHIDSWQIQRTESGYESSDHISNASANLDSPIIEGTSPVDNAVPKENTSYSDQNLSVRYSGCVLQSTSQQNKNSLDGLKKDQANTHINYRPHNASSLSHLQMHSPPLKRTGIPDCNKKFFPLTLQSTLKDHSEKGTKNSVLSEQNNGRWPKDHVLDETTMPVHSVESLASSYNGENPTMAERILNKESLSSQSQLSQTRTMRSKPALAFFLQQNISKPSYSESVPSVEHKIPLYGSKTDDTAEAIYQNLPPPLPPKKYTLTSLHGLEQDSTVDPKVTEVPCTNPSNIERHLASVPSKATPEANSFADEERVKASFHGNESSKTDFPTSLSGNDLWALSSHPTNKGTCLMGTRASSLDANANDIVSLTTYFSVDNCMTDTYRLKYHQRPKLYFVDSSVLSKETSAVHLNPSYHSTCESDYPTPEQRHKPSIGNVYCNRCAYQSATDGFPGEESGCPGEKRTWKLKHIFHGTDVSIVVHQHMQKYYEVNYVLYRVFSFLLEFLLGSSEI</sequence>
<dbReference type="CDD" id="cd02257">
    <property type="entry name" value="Peptidase_C19"/>
    <property type="match status" value="1"/>
</dbReference>
<dbReference type="FunFam" id="3.90.70.10:FF:000041">
    <property type="entry name" value="Inactive ubiquitin carboxyl-terminal hydrolase 53"/>
    <property type="match status" value="1"/>
</dbReference>
<dbReference type="STRING" id="28377.ENSACAP00000013171"/>
<dbReference type="SUPFAM" id="SSF54001">
    <property type="entry name" value="Cysteine proteinases"/>
    <property type="match status" value="1"/>
</dbReference>
<dbReference type="InterPro" id="IPR001394">
    <property type="entry name" value="Peptidase_C19_UCH"/>
</dbReference>
<reference evidence="6" key="3">
    <citation type="submission" date="2025-09" db="UniProtKB">
        <authorList>
            <consortium name="Ensembl"/>
        </authorList>
    </citation>
    <scope>IDENTIFICATION</scope>
</reference>
<accession>G1KNQ7</accession>
<dbReference type="PANTHER" id="PTHR22975:SF6">
    <property type="entry name" value="INACTIVE UBIQUITIN CARBOXYL-TERMINAL HYDROLASE 53"/>
    <property type="match status" value="1"/>
</dbReference>
<evidence type="ECO:0000256" key="2">
    <source>
        <dbReference type="ARBA" id="ARBA00022786"/>
    </source>
</evidence>
<dbReference type="Ensembl" id="ENSACAT00000013434.4">
    <property type="protein sequence ID" value="ENSACAP00000013171.4"/>
    <property type="gene ID" value="ENSACAG00000013366.4"/>
</dbReference>
<dbReference type="Bgee" id="ENSACAG00000013366">
    <property type="expression patterns" value="Expressed in embryonic post-anal tail and 13 other cell types or tissues"/>
</dbReference>
<comment type="similarity">
    <text evidence="1">Belongs to the peptidase C19 family.</text>
</comment>
<dbReference type="GO" id="GO:0007605">
    <property type="term" value="P:sensory perception of sound"/>
    <property type="evidence" value="ECO:0000318"/>
    <property type="project" value="GO_Central"/>
</dbReference>
<evidence type="ECO:0000256" key="4">
    <source>
        <dbReference type="SAM" id="MobiDB-lite"/>
    </source>
</evidence>
<protein>
    <submittedName>
        <fullName evidence="6">Ubiquitin specific peptidase 53</fullName>
    </submittedName>
</protein>
<dbReference type="InterPro" id="IPR028889">
    <property type="entry name" value="USP"/>
</dbReference>
<dbReference type="GO" id="GO:1904019">
    <property type="term" value="P:epithelial cell apoptotic process"/>
    <property type="evidence" value="ECO:0007669"/>
    <property type="project" value="Ensembl"/>
</dbReference>
<dbReference type="GO" id="GO:0001508">
    <property type="term" value="P:action potential"/>
    <property type="evidence" value="ECO:0007669"/>
    <property type="project" value="Ensembl"/>
</dbReference>
<feature type="compositionally biased region" description="Polar residues" evidence="4">
    <location>
        <begin position="805"/>
        <end position="815"/>
    </location>
</feature>
<organism evidence="6 7">
    <name type="scientific">Anolis carolinensis</name>
    <name type="common">Green anole</name>
    <name type="synonym">American chameleon</name>
    <dbReference type="NCBI Taxonomy" id="28377"/>
    <lineage>
        <taxon>Eukaryota</taxon>
        <taxon>Metazoa</taxon>
        <taxon>Chordata</taxon>
        <taxon>Craniata</taxon>
        <taxon>Vertebrata</taxon>
        <taxon>Euteleostomi</taxon>
        <taxon>Lepidosauria</taxon>
        <taxon>Squamata</taxon>
        <taxon>Bifurcata</taxon>
        <taxon>Unidentata</taxon>
        <taxon>Episquamata</taxon>
        <taxon>Toxicofera</taxon>
        <taxon>Iguania</taxon>
        <taxon>Dactyloidae</taxon>
        <taxon>Anolis</taxon>
    </lineage>
</organism>
<keyword evidence="7" id="KW-1185">Reference proteome</keyword>
<dbReference type="GO" id="GO:0005911">
    <property type="term" value="C:cell-cell junction"/>
    <property type="evidence" value="ECO:0000318"/>
    <property type="project" value="GO_Central"/>
</dbReference>
<proteinExistence type="inferred from homology"/>
<feature type="compositionally biased region" description="Basic and acidic residues" evidence="4">
    <location>
        <begin position="540"/>
        <end position="549"/>
    </location>
</feature>
<feature type="compositionally biased region" description="Basic and acidic residues" evidence="4">
    <location>
        <begin position="464"/>
        <end position="484"/>
    </location>
</feature>
<dbReference type="GO" id="GO:0004843">
    <property type="term" value="F:cysteine-type deubiquitinase activity"/>
    <property type="evidence" value="ECO:0007669"/>
    <property type="project" value="InterPro"/>
</dbReference>
<evidence type="ECO:0000259" key="5">
    <source>
        <dbReference type="PROSITE" id="PS50235"/>
    </source>
</evidence>
<dbReference type="GO" id="GO:0010996">
    <property type="term" value="P:response to auditory stimulus"/>
    <property type="evidence" value="ECO:0000318"/>
    <property type="project" value="GO_Central"/>
</dbReference>
<keyword evidence="3" id="KW-0378">Hydrolase</keyword>
<dbReference type="AlphaFoldDB" id="G1KNQ7"/>
<dbReference type="InterPro" id="IPR038765">
    <property type="entry name" value="Papain-like_cys_pep_sf"/>
</dbReference>
<keyword evidence="2" id="KW-0833">Ubl conjugation pathway</keyword>
<dbReference type="eggNOG" id="KOG1887">
    <property type="taxonomic scope" value="Eukaryota"/>
</dbReference>
<dbReference type="PANTHER" id="PTHR22975">
    <property type="entry name" value="UBIQUITIN SPECIFIC PROTEINASE"/>
    <property type="match status" value="1"/>
</dbReference>
<evidence type="ECO:0000256" key="3">
    <source>
        <dbReference type="ARBA" id="ARBA00022801"/>
    </source>
</evidence>
<dbReference type="GeneTree" id="ENSGT00940000156337"/>
<feature type="compositionally biased region" description="Basic and acidic residues" evidence="4">
    <location>
        <begin position="650"/>
        <end position="663"/>
    </location>
</feature>
<dbReference type="GO" id="GO:1905584">
    <property type="term" value="P:outer hair cell apoptotic process"/>
    <property type="evidence" value="ECO:0007669"/>
    <property type="project" value="Ensembl"/>
</dbReference>
<feature type="region of interest" description="Disordered" evidence="4">
    <location>
        <begin position="376"/>
        <end position="663"/>
    </location>
</feature>
<reference evidence="6 7" key="1">
    <citation type="submission" date="2009-12" db="EMBL/GenBank/DDBJ databases">
        <title>The Genome Sequence of Anolis carolinensis (Green Anole Lizard).</title>
        <authorList>
            <consortium name="The Genome Sequencing Platform"/>
            <person name="Di Palma F."/>
            <person name="Alfoldi J."/>
            <person name="Heiman D."/>
            <person name="Young S."/>
            <person name="Grabherr M."/>
            <person name="Johnson J."/>
            <person name="Lander E.S."/>
            <person name="Lindblad-Toh K."/>
        </authorList>
    </citation>
    <scope>NUCLEOTIDE SEQUENCE [LARGE SCALE GENOMIC DNA]</scope>
    <source>
        <strain evidence="6 7">JBL SC #1</strain>
    </source>
</reference>
<dbReference type="GO" id="GO:0061578">
    <property type="term" value="F:K63-linked deubiquitinase activity"/>
    <property type="evidence" value="ECO:0007669"/>
    <property type="project" value="Ensembl"/>
</dbReference>
<evidence type="ECO:0000313" key="6">
    <source>
        <dbReference type="Ensembl" id="ENSACAP00000013171.4"/>
    </source>
</evidence>
<feature type="compositionally biased region" description="Polar residues" evidence="4">
    <location>
        <begin position="523"/>
        <end position="536"/>
    </location>
</feature>
<evidence type="ECO:0000256" key="1">
    <source>
        <dbReference type="ARBA" id="ARBA00009085"/>
    </source>
</evidence>
<feature type="compositionally biased region" description="Polar residues" evidence="4">
    <location>
        <begin position="619"/>
        <end position="632"/>
    </location>
</feature>
<dbReference type="HOGENOM" id="CLU_287278_0_0_1"/>
<reference evidence="6" key="2">
    <citation type="submission" date="2025-08" db="UniProtKB">
        <authorList>
            <consortium name="Ensembl"/>
        </authorList>
    </citation>
    <scope>IDENTIFICATION</scope>
</reference>
<feature type="domain" description="USP" evidence="5">
    <location>
        <begin position="30"/>
        <end position="351"/>
    </location>
</feature>
<feature type="region of interest" description="Disordered" evidence="4">
    <location>
        <begin position="798"/>
        <end position="817"/>
    </location>
</feature>
<dbReference type="InParanoid" id="G1KNQ7"/>